<proteinExistence type="predicted"/>
<dbReference type="RefSeq" id="WP_232016898.1">
    <property type="nucleotide sequence ID" value="NZ_CP033972.1"/>
</dbReference>
<dbReference type="Proteomes" id="UP000271469">
    <property type="component" value="Chromosome"/>
</dbReference>
<name>A0A3G8JNU1_9ACTN</name>
<dbReference type="PROSITE" id="PS51257">
    <property type="entry name" value="PROKAR_LIPOPROTEIN"/>
    <property type="match status" value="1"/>
</dbReference>
<keyword evidence="3" id="KW-1185">Reference proteome</keyword>
<evidence type="ECO:0000313" key="2">
    <source>
        <dbReference type="EMBL" id="AZG46129.1"/>
    </source>
</evidence>
<gene>
    <name evidence="2" type="ORF">D7316_02730</name>
</gene>
<evidence type="ECO:0008006" key="4">
    <source>
        <dbReference type="Google" id="ProtNLM"/>
    </source>
</evidence>
<evidence type="ECO:0000313" key="3">
    <source>
        <dbReference type="Proteomes" id="UP000271469"/>
    </source>
</evidence>
<dbReference type="AlphaFoldDB" id="A0A3G8JNU1"/>
<reference evidence="2 3" key="1">
    <citation type="submission" date="2018-11" db="EMBL/GenBank/DDBJ databases">
        <title>Gordonia insulae sp. nov., isolated from an island soil.</title>
        <authorList>
            <person name="Kim Y.S."/>
            <person name="Kim S.B."/>
        </authorList>
    </citation>
    <scope>NUCLEOTIDE SEQUENCE [LARGE SCALE GENOMIC DNA]</scope>
    <source>
        <strain evidence="2 3">MMS17-SY073</strain>
    </source>
</reference>
<evidence type="ECO:0000256" key="1">
    <source>
        <dbReference type="SAM" id="MobiDB-lite"/>
    </source>
</evidence>
<dbReference type="KEGG" id="gom:D7316_02730"/>
<feature type="region of interest" description="Disordered" evidence="1">
    <location>
        <begin position="77"/>
        <end position="96"/>
    </location>
</feature>
<protein>
    <recommendedName>
        <fullName evidence="4">DUF5642 domain-containing protein</fullName>
    </recommendedName>
</protein>
<accession>A0A3G8JNU1</accession>
<organism evidence="2 3">
    <name type="scientific">Gordonia insulae</name>
    <dbReference type="NCBI Taxonomy" id="2420509"/>
    <lineage>
        <taxon>Bacteria</taxon>
        <taxon>Bacillati</taxon>
        <taxon>Actinomycetota</taxon>
        <taxon>Actinomycetes</taxon>
        <taxon>Mycobacteriales</taxon>
        <taxon>Gordoniaceae</taxon>
        <taxon>Gordonia</taxon>
    </lineage>
</organism>
<sequence>MRVQALRGWGYPVIGMTVAVVTCAAVAGCGSSSAPDVPLAAAAPADLLLTPDDLPGGFAPTQLSVTDLVAGNRGPIESATSAEVTPPECRPTADAALNPELDKSDSAVLAARSESASLVELVTTVRRDIESDIRVTTGRCATTTTLIGTGNLRGTRIVTRYTELPDPDLGDRSSALEQSLVLRSSVTTTLPDGAAMTQEGFAGYAIVGRPGGGSLTVQLTVAGDTPPAAMPPAVPPAPMSDAAFGDLFDDAVSAAAS</sequence>
<dbReference type="EMBL" id="CP033972">
    <property type="protein sequence ID" value="AZG46129.1"/>
    <property type="molecule type" value="Genomic_DNA"/>
</dbReference>